<dbReference type="InterPro" id="IPR006638">
    <property type="entry name" value="Elp3/MiaA/NifB-like_rSAM"/>
</dbReference>
<dbReference type="InterPro" id="IPR023404">
    <property type="entry name" value="rSAM_horseshoe"/>
</dbReference>
<dbReference type="PANTHER" id="PTHR43409">
    <property type="entry name" value="ANAEROBIC MAGNESIUM-PROTOPORPHYRIN IX MONOMETHYL ESTER CYCLASE-RELATED"/>
    <property type="match status" value="1"/>
</dbReference>
<feature type="domain" description="Radical SAM core" evidence="6">
    <location>
        <begin position="15"/>
        <end position="206"/>
    </location>
</feature>
<dbReference type="GO" id="GO:0051536">
    <property type="term" value="F:iron-sulfur cluster binding"/>
    <property type="evidence" value="ECO:0007669"/>
    <property type="project" value="UniProtKB-KW"/>
</dbReference>
<evidence type="ECO:0000256" key="1">
    <source>
        <dbReference type="ARBA" id="ARBA00001966"/>
    </source>
</evidence>
<dbReference type="SFLD" id="SFLDG01082">
    <property type="entry name" value="B12-binding_domain_containing"/>
    <property type="match status" value="1"/>
</dbReference>
<dbReference type="CDD" id="cd01335">
    <property type="entry name" value="Radical_SAM"/>
    <property type="match status" value="1"/>
</dbReference>
<dbReference type="InterPro" id="IPR058240">
    <property type="entry name" value="rSAM_sf"/>
</dbReference>
<keyword evidence="4" id="KW-0408">Iron</keyword>
<dbReference type="GO" id="GO:0003824">
    <property type="term" value="F:catalytic activity"/>
    <property type="evidence" value="ECO:0007669"/>
    <property type="project" value="InterPro"/>
</dbReference>
<sequence>DRSLTAKYRHRYFYIFHDKVALLKSTFGCPYDCSFCFCRQITQGKYKQRPLDDVILELQSIREKQIYIVDDDFLADPGYVLGFIKLLEEKQIDKHYLVYGRADFITRYPELMARFRLVGLRTVIVGFESFYEEELLAYNKNISMQTNIKAMDVLNELKIECFATIILSPDWDRSDFRNLEKILKKIKIHYVNLQPLTPLPGTGFEI</sequence>
<dbReference type="SUPFAM" id="SSF102114">
    <property type="entry name" value="Radical SAM enzymes"/>
    <property type="match status" value="1"/>
</dbReference>
<keyword evidence="3" id="KW-0479">Metal-binding</keyword>
<feature type="non-terminal residue" evidence="7">
    <location>
        <position position="206"/>
    </location>
</feature>
<name>X1CEU2_9ZZZZ</name>
<protein>
    <recommendedName>
        <fullName evidence="6">Radical SAM core domain-containing protein</fullName>
    </recommendedName>
</protein>
<proteinExistence type="predicted"/>
<feature type="non-terminal residue" evidence="7">
    <location>
        <position position="1"/>
    </location>
</feature>
<keyword evidence="5" id="KW-0411">Iron-sulfur</keyword>
<accession>X1CEU2</accession>
<evidence type="ECO:0000256" key="5">
    <source>
        <dbReference type="ARBA" id="ARBA00023014"/>
    </source>
</evidence>
<dbReference type="Pfam" id="PF04055">
    <property type="entry name" value="Radical_SAM"/>
    <property type="match status" value="1"/>
</dbReference>
<comment type="cofactor">
    <cofactor evidence="1">
        <name>[4Fe-4S] cluster</name>
        <dbReference type="ChEBI" id="CHEBI:49883"/>
    </cofactor>
</comment>
<dbReference type="SMART" id="SM00729">
    <property type="entry name" value="Elp3"/>
    <property type="match status" value="1"/>
</dbReference>
<dbReference type="GO" id="GO:0005829">
    <property type="term" value="C:cytosol"/>
    <property type="evidence" value="ECO:0007669"/>
    <property type="project" value="TreeGrafter"/>
</dbReference>
<dbReference type="InterPro" id="IPR051198">
    <property type="entry name" value="BchE-like"/>
</dbReference>
<comment type="caution">
    <text evidence="7">The sequence shown here is derived from an EMBL/GenBank/DDBJ whole genome shotgun (WGS) entry which is preliminary data.</text>
</comment>
<evidence type="ECO:0000256" key="2">
    <source>
        <dbReference type="ARBA" id="ARBA00022691"/>
    </source>
</evidence>
<dbReference type="InterPro" id="IPR007197">
    <property type="entry name" value="rSAM"/>
</dbReference>
<dbReference type="GO" id="GO:0046872">
    <property type="term" value="F:metal ion binding"/>
    <property type="evidence" value="ECO:0007669"/>
    <property type="project" value="UniProtKB-KW"/>
</dbReference>
<dbReference type="PANTHER" id="PTHR43409:SF7">
    <property type="entry name" value="BLL1977 PROTEIN"/>
    <property type="match status" value="1"/>
</dbReference>
<gene>
    <name evidence="7" type="ORF">S01H4_59203</name>
</gene>
<evidence type="ECO:0000256" key="4">
    <source>
        <dbReference type="ARBA" id="ARBA00023004"/>
    </source>
</evidence>
<organism evidence="7">
    <name type="scientific">marine sediment metagenome</name>
    <dbReference type="NCBI Taxonomy" id="412755"/>
    <lineage>
        <taxon>unclassified sequences</taxon>
        <taxon>metagenomes</taxon>
        <taxon>ecological metagenomes</taxon>
    </lineage>
</organism>
<dbReference type="AlphaFoldDB" id="X1CEU2"/>
<dbReference type="EMBL" id="BART01034688">
    <property type="protein sequence ID" value="GAH06836.1"/>
    <property type="molecule type" value="Genomic_DNA"/>
</dbReference>
<keyword evidence="2" id="KW-0949">S-adenosyl-L-methionine</keyword>
<dbReference type="Gene3D" id="3.80.30.20">
    <property type="entry name" value="tm_1862 like domain"/>
    <property type="match status" value="1"/>
</dbReference>
<evidence type="ECO:0000256" key="3">
    <source>
        <dbReference type="ARBA" id="ARBA00022723"/>
    </source>
</evidence>
<reference evidence="7" key="1">
    <citation type="journal article" date="2014" name="Front. Microbiol.">
        <title>High frequency of phylogenetically diverse reductive dehalogenase-homologous genes in deep subseafloor sedimentary metagenomes.</title>
        <authorList>
            <person name="Kawai M."/>
            <person name="Futagami T."/>
            <person name="Toyoda A."/>
            <person name="Takaki Y."/>
            <person name="Nishi S."/>
            <person name="Hori S."/>
            <person name="Arai W."/>
            <person name="Tsubouchi T."/>
            <person name="Morono Y."/>
            <person name="Uchiyama I."/>
            <person name="Ito T."/>
            <person name="Fujiyama A."/>
            <person name="Inagaki F."/>
            <person name="Takami H."/>
        </authorList>
    </citation>
    <scope>NUCLEOTIDE SEQUENCE</scope>
    <source>
        <strain evidence="7">Expedition CK06-06</strain>
    </source>
</reference>
<dbReference type="SFLD" id="SFLDS00029">
    <property type="entry name" value="Radical_SAM"/>
    <property type="match status" value="1"/>
</dbReference>
<evidence type="ECO:0000313" key="7">
    <source>
        <dbReference type="EMBL" id="GAH06836.1"/>
    </source>
</evidence>
<dbReference type="PROSITE" id="PS51918">
    <property type="entry name" value="RADICAL_SAM"/>
    <property type="match status" value="1"/>
</dbReference>
<evidence type="ECO:0000259" key="6">
    <source>
        <dbReference type="PROSITE" id="PS51918"/>
    </source>
</evidence>